<evidence type="ECO:0000256" key="2">
    <source>
        <dbReference type="ARBA" id="ARBA00008445"/>
    </source>
</evidence>
<comment type="similarity">
    <text evidence="2 10">Belongs to the SecG family.</text>
</comment>
<evidence type="ECO:0000256" key="11">
    <source>
        <dbReference type="SAM" id="MobiDB-lite"/>
    </source>
</evidence>
<reference evidence="12" key="1">
    <citation type="journal article" date="2020" name="mSystems">
        <title>Genome- and Community-Level Interaction Insights into Carbon Utilization and Element Cycling Functions of Hydrothermarchaeota in Hydrothermal Sediment.</title>
        <authorList>
            <person name="Zhou Z."/>
            <person name="Liu Y."/>
            <person name="Xu W."/>
            <person name="Pan J."/>
            <person name="Luo Z.H."/>
            <person name="Li M."/>
        </authorList>
    </citation>
    <scope>NUCLEOTIDE SEQUENCE [LARGE SCALE GENOMIC DNA]</scope>
    <source>
        <strain evidence="12">SpSt-143</strain>
    </source>
</reference>
<evidence type="ECO:0000256" key="5">
    <source>
        <dbReference type="ARBA" id="ARBA00022692"/>
    </source>
</evidence>
<evidence type="ECO:0000256" key="3">
    <source>
        <dbReference type="ARBA" id="ARBA00022448"/>
    </source>
</evidence>
<keyword evidence="7 10" id="KW-1133">Transmembrane helix</keyword>
<dbReference type="GO" id="GO:0065002">
    <property type="term" value="P:intracellular protein transmembrane transport"/>
    <property type="evidence" value="ECO:0007669"/>
    <property type="project" value="TreeGrafter"/>
</dbReference>
<name>A0A7V2B0B0_RHOMR</name>
<evidence type="ECO:0000256" key="8">
    <source>
        <dbReference type="ARBA" id="ARBA00023010"/>
    </source>
</evidence>
<dbReference type="PRINTS" id="PR01651">
    <property type="entry name" value="SECGEXPORT"/>
</dbReference>
<keyword evidence="4 10" id="KW-1003">Cell membrane</keyword>
<keyword evidence="9 10" id="KW-0472">Membrane</keyword>
<keyword evidence="3 10" id="KW-0813">Transport</keyword>
<evidence type="ECO:0000256" key="6">
    <source>
        <dbReference type="ARBA" id="ARBA00022927"/>
    </source>
</evidence>
<protein>
    <recommendedName>
        <fullName evidence="10">Protein-export membrane protein SecG</fullName>
    </recommendedName>
</protein>
<proteinExistence type="inferred from homology"/>
<comment type="caution">
    <text evidence="12">The sequence shown here is derived from an EMBL/GenBank/DDBJ whole genome shotgun (WGS) entry which is preliminary data.</text>
</comment>
<organism evidence="12">
    <name type="scientific">Rhodothermus marinus</name>
    <name type="common">Rhodothermus obamensis</name>
    <dbReference type="NCBI Taxonomy" id="29549"/>
    <lineage>
        <taxon>Bacteria</taxon>
        <taxon>Pseudomonadati</taxon>
        <taxon>Rhodothermota</taxon>
        <taxon>Rhodothermia</taxon>
        <taxon>Rhodothermales</taxon>
        <taxon>Rhodothermaceae</taxon>
        <taxon>Rhodothermus</taxon>
    </lineage>
</organism>
<dbReference type="GO" id="GO:0043952">
    <property type="term" value="P:protein transport by the Sec complex"/>
    <property type="evidence" value="ECO:0007669"/>
    <property type="project" value="TreeGrafter"/>
</dbReference>
<evidence type="ECO:0000256" key="9">
    <source>
        <dbReference type="ARBA" id="ARBA00023136"/>
    </source>
</evidence>
<feature type="compositionally biased region" description="Pro residues" evidence="11">
    <location>
        <begin position="94"/>
        <end position="104"/>
    </location>
</feature>
<accession>A0A7V2B0B0</accession>
<dbReference type="GO" id="GO:0009306">
    <property type="term" value="P:protein secretion"/>
    <property type="evidence" value="ECO:0007669"/>
    <property type="project" value="UniProtKB-UniRule"/>
</dbReference>
<comment type="subcellular location">
    <subcellularLocation>
        <location evidence="1 10">Cell membrane</location>
        <topology evidence="1 10">Multi-pass membrane protein</topology>
    </subcellularLocation>
</comment>
<sequence length="112" mass="11773">MFTFLIILITLLAILLVLVVLLQSGRGGGLAGIAAGGAQQILGARQAPDILEKTTWTLAAIFIVLCILTNFTIDTGARRESIIQQRAQQEQTQPVPPATPPATTPAPADDAN</sequence>
<keyword evidence="5 10" id="KW-0812">Transmembrane</keyword>
<feature type="transmembrane region" description="Helical" evidence="10">
    <location>
        <begin position="56"/>
        <end position="73"/>
    </location>
</feature>
<comment type="caution">
    <text evidence="10">Lacks conserved residue(s) required for the propagation of feature annotation.</text>
</comment>
<dbReference type="InterPro" id="IPR004692">
    <property type="entry name" value="SecG"/>
</dbReference>
<keyword evidence="8 10" id="KW-0811">Translocation</keyword>
<comment type="function">
    <text evidence="10">Involved in protein export. Participates in an early event of protein translocation.</text>
</comment>
<dbReference type="Pfam" id="PF03840">
    <property type="entry name" value="SecG"/>
    <property type="match status" value="1"/>
</dbReference>
<dbReference type="EMBL" id="DSGB01000004">
    <property type="protein sequence ID" value="HER95957.1"/>
    <property type="molecule type" value="Genomic_DNA"/>
</dbReference>
<dbReference type="AlphaFoldDB" id="A0A7V2B0B0"/>
<evidence type="ECO:0000313" key="12">
    <source>
        <dbReference type="EMBL" id="HER95957.1"/>
    </source>
</evidence>
<feature type="compositionally biased region" description="Low complexity" evidence="11">
    <location>
        <begin position="82"/>
        <end position="93"/>
    </location>
</feature>
<dbReference type="NCBIfam" id="TIGR00810">
    <property type="entry name" value="secG"/>
    <property type="match status" value="1"/>
</dbReference>
<dbReference type="GO" id="GO:0005886">
    <property type="term" value="C:plasma membrane"/>
    <property type="evidence" value="ECO:0007669"/>
    <property type="project" value="UniProtKB-SubCell"/>
</dbReference>
<dbReference type="PANTHER" id="PTHR34182">
    <property type="entry name" value="PROTEIN-EXPORT MEMBRANE PROTEIN SECG"/>
    <property type="match status" value="1"/>
</dbReference>
<dbReference type="PANTHER" id="PTHR34182:SF1">
    <property type="entry name" value="PROTEIN-EXPORT MEMBRANE PROTEIN SECG"/>
    <property type="match status" value="1"/>
</dbReference>
<dbReference type="GO" id="GO:0015450">
    <property type="term" value="F:protein-transporting ATPase activity"/>
    <property type="evidence" value="ECO:0007669"/>
    <property type="project" value="UniProtKB-UniRule"/>
</dbReference>
<evidence type="ECO:0000256" key="7">
    <source>
        <dbReference type="ARBA" id="ARBA00022989"/>
    </source>
</evidence>
<evidence type="ECO:0000256" key="1">
    <source>
        <dbReference type="ARBA" id="ARBA00004651"/>
    </source>
</evidence>
<feature type="region of interest" description="Disordered" evidence="11">
    <location>
        <begin position="82"/>
        <end position="112"/>
    </location>
</feature>
<evidence type="ECO:0000256" key="10">
    <source>
        <dbReference type="RuleBase" id="RU365087"/>
    </source>
</evidence>
<keyword evidence="6 10" id="KW-0653">Protein transport</keyword>
<evidence type="ECO:0000256" key="4">
    <source>
        <dbReference type="ARBA" id="ARBA00022475"/>
    </source>
</evidence>
<gene>
    <name evidence="12" type="primary">secG</name>
    <name evidence="12" type="ORF">ENO59_05510</name>
</gene>